<evidence type="ECO:0000313" key="4">
    <source>
        <dbReference type="Proteomes" id="UP001374535"/>
    </source>
</evidence>
<gene>
    <name evidence="3" type="ORF">V8G54_000849</name>
</gene>
<reference evidence="3 4" key="1">
    <citation type="journal article" date="2023" name="Life. Sci Alliance">
        <title>Evolutionary insights into 3D genome organization and epigenetic landscape of Vigna mungo.</title>
        <authorList>
            <person name="Junaid A."/>
            <person name="Singh B."/>
            <person name="Bhatia S."/>
        </authorList>
    </citation>
    <scope>NUCLEOTIDE SEQUENCE [LARGE SCALE GENOMIC DNA]</scope>
    <source>
        <strain evidence="3">Urdbean</strain>
    </source>
</reference>
<dbReference type="PANTHER" id="PTHR34554">
    <property type="entry name" value="RGS1-HXK1-INTERACTING PROTEIN 1"/>
    <property type="match status" value="1"/>
</dbReference>
<feature type="compositionally biased region" description="Polar residues" evidence="1">
    <location>
        <begin position="499"/>
        <end position="518"/>
    </location>
</feature>
<feature type="region of interest" description="Disordered" evidence="1">
    <location>
        <begin position="496"/>
        <end position="518"/>
    </location>
</feature>
<evidence type="ECO:0000313" key="3">
    <source>
        <dbReference type="EMBL" id="WVZ22305.1"/>
    </source>
</evidence>
<organism evidence="3 4">
    <name type="scientific">Vigna mungo</name>
    <name type="common">Black gram</name>
    <name type="synonym">Phaseolus mungo</name>
    <dbReference type="NCBI Taxonomy" id="3915"/>
    <lineage>
        <taxon>Eukaryota</taxon>
        <taxon>Viridiplantae</taxon>
        <taxon>Streptophyta</taxon>
        <taxon>Embryophyta</taxon>
        <taxon>Tracheophyta</taxon>
        <taxon>Spermatophyta</taxon>
        <taxon>Magnoliopsida</taxon>
        <taxon>eudicotyledons</taxon>
        <taxon>Gunneridae</taxon>
        <taxon>Pentapetalae</taxon>
        <taxon>rosids</taxon>
        <taxon>fabids</taxon>
        <taxon>Fabales</taxon>
        <taxon>Fabaceae</taxon>
        <taxon>Papilionoideae</taxon>
        <taxon>50 kb inversion clade</taxon>
        <taxon>NPAAA clade</taxon>
        <taxon>indigoferoid/millettioid clade</taxon>
        <taxon>Phaseoleae</taxon>
        <taxon>Vigna</taxon>
    </lineage>
</organism>
<keyword evidence="2" id="KW-0732">Signal</keyword>
<dbReference type="Proteomes" id="UP001374535">
    <property type="component" value="Chromosome 1"/>
</dbReference>
<keyword evidence="4" id="KW-1185">Reference proteome</keyword>
<evidence type="ECO:0000256" key="1">
    <source>
        <dbReference type="SAM" id="MobiDB-lite"/>
    </source>
</evidence>
<protein>
    <submittedName>
        <fullName evidence="3">Uncharacterized protein</fullName>
    </submittedName>
</protein>
<name>A0AAQ3P611_VIGMU</name>
<feature type="signal peptide" evidence="2">
    <location>
        <begin position="1"/>
        <end position="19"/>
    </location>
</feature>
<sequence length="614" mass="68627">MLLALAQFISLLVNQASLAIAVEQLNLEGGFRRRYKNNIYALDEKERNVRDLPYEEYEKRRKEGSPAHHCSDRSLRVTILAVDESELMSHEIKLPNSNLEDKVVLQRGVMLGYKVGGYSVDFVMSPTRSRNTWKIETLNLFEANSLPKAASQYRKYEDAFFNKVKDGLMIAKENPALTAGVAISTALLVMRALHRLPPFGLLPPASYRLVPLPPTVRLPCLLLFGPTRFSLPSIQSPYILSIMVVESESLNFESLRLGSQFMNLSIGPTCRIELSIDRDGGESSVEVALAETKAETVYLRHETGTLRQNCEMMRQDIQAILKDRKIDNRGVRDGMVVNRSGDDGGQTGAGCTGAMINWRKRVELPVFECGEPWNWMSRAEKFFEVQKVEEEEKMPLGFISMEGYAGSWFRFWWEKTKNYSWEGLKRALGIRFGGGTHGGLCQGFSGVSGSDDSDSRGANSGLLMAGLREEVSNHVRPHDRPDLMTAMRVARDVEKQCNHSKIGSGQTARNLDSWGGTTKVVSGSEHSCEIQGRGGIIESTSTARTTEDGKERNTRNLPYSEFVKRREEGRCFRCGGPFSPGHRCLEKGSRMLILVEAEEEGSVAEPEPKPPDLN</sequence>
<dbReference type="InterPro" id="IPR053284">
    <property type="entry name" value="RGS1-HXK1_interactor"/>
</dbReference>
<dbReference type="EMBL" id="CP144700">
    <property type="protein sequence ID" value="WVZ22305.1"/>
    <property type="molecule type" value="Genomic_DNA"/>
</dbReference>
<dbReference type="AlphaFoldDB" id="A0AAQ3P611"/>
<dbReference type="PANTHER" id="PTHR34554:SF2">
    <property type="entry name" value="RGS1-HXK1-INTERACTING PROTEIN 1"/>
    <property type="match status" value="1"/>
</dbReference>
<feature type="chain" id="PRO_5043018354" evidence="2">
    <location>
        <begin position="20"/>
        <end position="614"/>
    </location>
</feature>
<proteinExistence type="predicted"/>
<evidence type="ECO:0000256" key="2">
    <source>
        <dbReference type="SAM" id="SignalP"/>
    </source>
</evidence>
<accession>A0AAQ3P611</accession>